<keyword evidence="3" id="KW-1185">Reference proteome</keyword>
<dbReference type="OrthoDB" id="6147874at2759"/>
<reference evidence="2" key="1">
    <citation type="submission" date="2020-11" db="EMBL/GenBank/DDBJ databases">
        <authorList>
            <person name="Tran Van P."/>
        </authorList>
    </citation>
    <scope>NUCLEOTIDE SEQUENCE</scope>
</reference>
<dbReference type="InterPro" id="IPR033116">
    <property type="entry name" value="TRYPSIN_SER"/>
</dbReference>
<dbReference type="InterPro" id="IPR001254">
    <property type="entry name" value="Trypsin_dom"/>
</dbReference>
<proteinExistence type="predicted"/>
<accession>A0A7R9A0P3</accession>
<dbReference type="AlphaFoldDB" id="A0A7R9A0P3"/>
<dbReference type="EMBL" id="LR899926">
    <property type="protein sequence ID" value="CAD7243323.1"/>
    <property type="molecule type" value="Genomic_DNA"/>
</dbReference>
<dbReference type="InterPro" id="IPR009003">
    <property type="entry name" value="Peptidase_S1_PA"/>
</dbReference>
<dbReference type="PANTHER" id="PTHR24260">
    <property type="match status" value="1"/>
</dbReference>
<protein>
    <recommendedName>
        <fullName evidence="1">Peptidase S1 domain-containing protein</fullName>
    </recommendedName>
</protein>
<evidence type="ECO:0000313" key="3">
    <source>
        <dbReference type="Proteomes" id="UP000677054"/>
    </source>
</evidence>
<gene>
    <name evidence="2" type="ORF">DSTB1V02_LOCUS3247</name>
</gene>
<dbReference type="EMBL" id="CAJPEV010000409">
    <property type="protein sequence ID" value="CAG0884970.1"/>
    <property type="molecule type" value="Genomic_DNA"/>
</dbReference>
<dbReference type="Pfam" id="PF00089">
    <property type="entry name" value="Trypsin"/>
    <property type="match status" value="1"/>
</dbReference>
<dbReference type="GO" id="GO:0006508">
    <property type="term" value="P:proteolysis"/>
    <property type="evidence" value="ECO:0007669"/>
    <property type="project" value="InterPro"/>
</dbReference>
<dbReference type="SUPFAM" id="SSF50494">
    <property type="entry name" value="Trypsin-like serine proteases"/>
    <property type="match status" value="1"/>
</dbReference>
<dbReference type="Gene3D" id="2.40.10.10">
    <property type="entry name" value="Trypsin-like serine proteases"/>
    <property type="match status" value="1"/>
</dbReference>
<dbReference type="PROSITE" id="PS00135">
    <property type="entry name" value="TRYPSIN_SER"/>
    <property type="match status" value="1"/>
</dbReference>
<dbReference type="PANTHER" id="PTHR24260:SF136">
    <property type="entry name" value="GH08193P-RELATED"/>
    <property type="match status" value="1"/>
</dbReference>
<feature type="domain" description="Peptidase S1" evidence="1">
    <location>
        <begin position="4"/>
        <end position="63"/>
    </location>
</feature>
<dbReference type="GO" id="GO:0004252">
    <property type="term" value="F:serine-type endopeptidase activity"/>
    <property type="evidence" value="ECO:0007669"/>
    <property type="project" value="InterPro"/>
</dbReference>
<name>A0A7R9A0P3_9CRUS</name>
<organism evidence="2">
    <name type="scientific">Darwinula stevensoni</name>
    <dbReference type="NCBI Taxonomy" id="69355"/>
    <lineage>
        <taxon>Eukaryota</taxon>
        <taxon>Metazoa</taxon>
        <taxon>Ecdysozoa</taxon>
        <taxon>Arthropoda</taxon>
        <taxon>Crustacea</taxon>
        <taxon>Oligostraca</taxon>
        <taxon>Ostracoda</taxon>
        <taxon>Podocopa</taxon>
        <taxon>Podocopida</taxon>
        <taxon>Darwinulocopina</taxon>
        <taxon>Darwinuloidea</taxon>
        <taxon>Darwinulidae</taxon>
        <taxon>Darwinula</taxon>
    </lineage>
</organism>
<evidence type="ECO:0000259" key="1">
    <source>
        <dbReference type="Pfam" id="PF00089"/>
    </source>
</evidence>
<dbReference type="InterPro" id="IPR043504">
    <property type="entry name" value="Peptidase_S1_PA_chymotrypsin"/>
</dbReference>
<dbReference type="InterPro" id="IPR051333">
    <property type="entry name" value="CLIP_Serine_Protease"/>
</dbReference>
<dbReference type="Proteomes" id="UP000677054">
    <property type="component" value="Unassembled WGS sequence"/>
</dbReference>
<evidence type="ECO:0000313" key="2">
    <source>
        <dbReference type="EMBL" id="CAD7243323.1"/>
    </source>
</evidence>
<sequence>MEYQTVCRGDSGSPMVFPSHSSQESRWSVEGIVSHFFSKEECSTRHPGQYSVFTRVNRFVSWIEETIWKNTR</sequence>